<proteinExistence type="predicted"/>
<dbReference type="Pfam" id="PF00583">
    <property type="entry name" value="Acetyltransf_1"/>
    <property type="match status" value="1"/>
</dbReference>
<dbReference type="SUPFAM" id="SSF55729">
    <property type="entry name" value="Acyl-CoA N-acyltransferases (Nat)"/>
    <property type="match status" value="1"/>
</dbReference>
<dbReference type="Gene3D" id="3.40.630.30">
    <property type="match status" value="1"/>
</dbReference>
<evidence type="ECO:0000259" key="1">
    <source>
        <dbReference type="PROSITE" id="PS51186"/>
    </source>
</evidence>
<dbReference type="InterPro" id="IPR000182">
    <property type="entry name" value="GNAT_dom"/>
</dbReference>
<name>A0A6C0DK69_9ZZZZ</name>
<protein>
    <recommendedName>
        <fullName evidence="1">N-acetyltransferase domain-containing protein</fullName>
    </recommendedName>
</protein>
<accession>A0A6C0DK69</accession>
<reference evidence="2" key="1">
    <citation type="journal article" date="2020" name="Nature">
        <title>Giant virus diversity and host interactions through global metagenomics.</title>
        <authorList>
            <person name="Schulz F."/>
            <person name="Roux S."/>
            <person name="Paez-Espino D."/>
            <person name="Jungbluth S."/>
            <person name="Walsh D.A."/>
            <person name="Denef V.J."/>
            <person name="McMahon K.D."/>
            <person name="Konstantinidis K.T."/>
            <person name="Eloe-Fadrosh E.A."/>
            <person name="Kyrpides N.C."/>
            <person name="Woyke T."/>
        </authorList>
    </citation>
    <scope>NUCLEOTIDE SEQUENCE</scope>
    <source>
        <strain evidence="2">GVMAG-M-3300023174-189</strain>
    </source>
</reference>
<dbReference type="CDD" id="cd04301">
    <property type="entry name" value="NAT_SF"/>
    <property type="match status" value="1"/>
</dbReference>
<evidence type="ECO:0000313" key="2">
    <source>
        <dbReference type="EMBL" id="QHT16752.1"/>
    </source>
</evidence>
<dbReference type="PROSITE" id="PS51186">
    <property type="entry name" value="GNAT"/>
    <property type="match status" value="1"/>
</dbReference>
<dbReference type="GO" id="GO:0016747">
    <property type="term" value="F:acyltransferase activity, transferring groups other than amino-acyl groups"/>
    <property type="evidence" value="ECO:0007669"/>
    <property type="project" value="InterPro"/>
</dbReference>
<organism evidence="2">
    <name type="scientific">viral metagenome</name>
    <dbReference type="NCBI Taxonomy" id="1070528"/>
    <lineage>
        <taxon>unclassified sequences</taxon>
        <taxon>metagenomes</taxon>
        <taxon>organismal metagenomes</taxon>
    </lineage>
</organism>
<dbReference type="AlphaFoldDB" id="A0A6C0DK69"/>
<sequence>MFWKGKISVFKQFELFMKQADVSLAQIEQPGLPENLNPGKCTVSVSKLKDVDGIAKLLNEWFEDPSSKTKANVTPQWIRQTFLDNHSIWIVAKDVNGTIRGCVSSFIINPPYPNSLTGCGKPHPWGIVDWYCVHPLWRSKGLGSTLLEVLDFVTYRVGRKAHVFLKEGMPLSLPHIPIYTTWLKCRRAGNPNVKQMSEYTGLSVYPYQEVERATGIPMVRIEGLSNERDVAEWEDALDRELPECWVFVSGDCLVKNEKGWQTDSLVSMYAFRWSPGKWLGSRPDTSIL</sequence>
<feature type="domain" description="N-acetyltransferase" evidence="1">
    <location>
        <begin position="41"/>
        <end position="211"/>
    </location>
</feature>
<dbReference type="InterPro" id="IPR016181">
    <property type="entry name" value="Acyl_CoA_acyltransferase"/>
</dbReference>
<dbReference type="EMBL" id="MN739626">
    <property type="protein sequence ID" value="QHT16752.1"/>
    <property type="molecule type" value="Genomic_DNA"/>
</dbReference>